<dbReference type="GeneID" id="117577904"/>
<evidence type="ECO:0000313" key="3">
    <source>
        <dbReference type="RefSeq" id="XP_034118792.1"/>
    </source>
</evidence>
<dbReference type="Proteomes" id="UP000515160">
    <property type="component" value="Chromosome X"/>
</dbReference>
<gene>
    <name evidence="3" type="primary">LOC117577904</name>
</gene>
<protein>
    <submittedName>
        <fullName evidence="3">Uncharacterized protein LOC117577904 isoform X2</fullName>
    </submittedName>
</protein>
<feature type="transmembrane region" description="Helical" evidence="1">
    <location>
        <begin position="75"/>
        <end position="100"/>
    </location>
</feature>
<keyword evidence="2" id="KW-1185">Reference proteome</keyword>
<keyword evidence="1" id="KW-0812">Transmembrane</keyword>
<accession>A0A6P8ZFV1</accession>
<proteinExistence type="predicted"/>
<feature type="transmembrane region" description="Helical" evidence="1">
    <location>
        <begin position="106"/>
        <end position="136"/>
    </location>
</feature>
<sequence length="168" mass="18504">MVQPNRENFDTTSTALNADQLLCGAFNALQKLWTQGRRCASFVMSELGGNEFIEAAINWCLEHPDIAICVMAASFVILLPLLIIFGFGIATMVITFTGILVLEGTLLTVVLMIFLVCIASLAIAVAVFAVVAYFGFSQIHEFFGLSRHRDAFVKFVQETRTENVESTQ</sequence>
<keyword evidence="1" id="KW-0472">Membrane</keyword>
<dbReference type="RefSeq" id="XP_034118792.1">
    <property type="nucleotide sequence ID" value="XM_034262901.2"/>
</dbReference>
<organism evidence="2 3">
    <name type="scientific">Drosophila albomicans</name>
    <name type="common">Fruit fly</name>
    <dbReference type="NCBI Taxonomy" id="7291"/>
    <lineage>
        <taxon>Eukaryota</taxon>
        <taxon>Metazoa</taxon>
        <taxon>Ecdysozoa</taxon>
        <taxon>Arthropoda</taxon>
        <taxon>Hexapoda</taxon>
        <taxon>Insecta</taxon>
        <taxon>Pterygota</taxon>
        <taxon>Neoptera</taxon>
        <taxon>Endopterygota</taxon>
        <taxon>Diptera</taxon>
        <taxon>Brachycera</taxon>
        <taxon>Muscomorpha</taxon>
        <taxon>Ephydroidea</taxon>
        <taxon>Drosophilidae</taxon>
        <taxon>Drosophila</taxon>
    </lineage>
</organism>
<keyword evidence="1" id="KW-1133">Transmembrane helix</keyword>
<name>A0A6P8ZFV1_DROAB</name>
<evidence type="ECO:0000256" key="1">
    <source>
        <dbReference type="SAM" id="Phobius"/>
    </source>
</evidence>
<dbReference type="AlphaFoldDB" id="A0A6P8ZFV1"/>
<dbReference type="CTD" id="57146"/>
<dbReference type="OrthoDB" id="7934455at2759"/>
<evidence type="ECO:0000313" key="2">
    <source>
        <dbReference type="Proteomes" id="UP000515160"/>
    </source>
</evidence>
<reference evidence="3" key="1">
    <citation type="submission" date="2025-08" db="UniProtKB">
        <authorList>
            <consortium name="RefSeq"/>
        </authorList>
    </citation>
    <scope>IDENTIFICATION</scope>
    <source>
        <strain evidence="3">15112-1751.03</strain>
        <tissue evidence="3">Whole Adult</tissue>
    </source>
</reference>
<dbReference type="Pfam" id="PF16015">
    <property type="entry name" value="Promethin"/>
    <property type="match status" value="1"/>
</dbReference>